<proteinExistence type="predicted"/>
<accession>A0A223E1L8</accession>
<name>A0A223E1L8_9BACI</name>
<dbReference type="EMBL" id="CP017703">
    <property type="protein sequence ID" value="ASS89157.1"/>
    <property type="molecule type" value="Genomic_DNA"/>
</dbReference>
<dbReference type="AlphaFoldDB" id="A0A223E1L8"/>
<protein>
    <submittedName>
        <fullName evidence="1">Uncharacterized protein</fullName>
    </submittedName>
</protein>
<gene>
    <name evidence="1" type="ORF">AP3564_01735</name>
</gene>
<evidence type="ECO:0000313" key="1">
    <source>
        <dbReference type="EMBL" id="ASS89157.1"/>
    </source>
</evidence>
<dbReference type="RefSeq" id="WP_094244488.1">
    <property type="nucleotide sequence ID" value="NZ_CP017703.1"/>
</dbReference>
<dbReference type="KEGG" id="apak:AP3564_01735"/>
<organism evidence="1 2">
    <name type="scientific">Aeribacillus pallidus</name>
    <dbReference type="NCBI Taxonomy" id="33936"/>
    <lineage>
        <taxon>Bacteria</taxon>
        <taxon>Bacillati</taxon>
        <taxon>Bacillota</taxon>
        <taxon>Bacilli</taxon>
        <taxon>Bacillales</taxon>
        <taxon>Bacillaceae</taxon>
        <taxon>Aeribacillus</taxon>
    </lineage>
</organism>
<reference evidence="1 2" key="1">
    <citation type="submission" date="2016-10" db="EMBL/GenBank/DDBJ databases">
        <title>The whole genome sequencing and assembly of Aeribacillus pallidus KCTC3564 strain.</title>
        <authorList>
            <person name="Lee Y.-J."/>
            <person name="Park M.-K."/>
            <person name="Yi H."/>
            <person name="Bahn Y.-S."/>
            <person name="Kim J.F."/>
            <person name="Lee D.-W."/>
        </authorList>
    </citation>
    <scope>NUCLEOTIDE SEQUENCE [LARGE SCALE GENOMIC DNA]</scope>
    <source>
        <strain evidence="1 2">KCTC3564</strain>
    </source>
</reference>
<sequence length="84" mass="9726">MKTFRNVYYNVGGGKKVIFTKAKMEHILKNHHPRYWTGKKNKDFFDPDFTVNDIKNIVANVINSNKSKISSALKKKRGVNVTKK</sequence>
<dbReference type="Proteomes" id="UP000214606">
    <property type="component" value="Chromosome"/>
</dbReference>
<evidence type="ECO:0000313" key="2">
    <source>
        <dbReference type="Proteomes" id="UP000214606"/>
    </source>
</evidence>